<keyword evidence="3" id="KW-1185">Reference proteome</keyword>
<dbReference type="Proteomes" id="UP000033187">
    <property type="component" value="Chromosome 1"/>
</dbReference>
<proteinExistence type="predicted"/>
<evidence type="ECO:0000256" key="1">
    <source>
        <dbReference type="SAM" id="Phobius"/>
    </source>
</evidence>
<keyword evidence="1" id="KW-0812">Transmembrane</keyword>
<name>A0A0D6JDE3_9HYPH</name>
<feature type="transmembrane region" description="Helical" evidence="1">
    <location>
        <begin position="6"/>
        <end position="34"/>
    </location>
</feature>
<gene>
    <name evidence="2" type="ORF">YBN1229_v1_1181</name>
</gene>
<feature type="transmembrane region" description="Helical" evidence="1">
    <location>
        <begin position="120"/>
        <end position="138"/>
    </location>
</feature>
<dbReference type="AlphaFoldDB" id="A0A0D6JDE3"/>
<dbReference type="InterPro" id="IPR013879">
    <property type="entry name" value="DUF1761"/>
</dbReference>
<dbReference type="Pfam" id="PF08570">
    <property type="entry name" value="DUF1761"/>
    <property type="match status" value="1"/>
</dbReference>
<organism evidence="2 3">
    <name type="scientific">Candidatus Filomicrobium marinum</name>
    <dbReference type="NCBI Taxonomy" id="1608628"/>
    <lineage>
        <taxon>Bacteria</taxon>
        <taxon>Pseudomonadati</taxon>
        <taxon>Pseudomonadota</taxon>
        <taxon>Alphaproteobacteria</taxon>
        <taxon>Hyphomicrobiales</taxon>
        <taxon>Hyphomicrobiaceae</taxon>
        <taxon>Filomicrobium</taxon>
    </lineage>
</organism>
<dbReference type="OrthoDB" id="344736at2"/>
<evidence type="ECO:0008006" key="4">
    <source>
        <dbReference type="Google" id="ProtNLM"/>
    </source>
</evidence>
<keyword evidence="1" id="KW-1133">Transmembrane helix</keyword>
<dbReference type="KEGG" id="fiy:BN1229_v1_1181"/>
<reference evidence="3" key="1">
    <citation type="submission" date="2015-02" db="EMBL/GenBank/DDBJ databases">
        <authorList>
            <person name="Chooi Y.-H."/>
        </authorList>
    </citation>
    <scope>NUCLEOTIDE SEQUENCE [LARGE SCALE GENOMIC DNA]</scope>
    <source>
        <strain evidence="3">strain Y</strain>
    </source>
</reference>
<dbReference type="KEGG" id="fil:BN1229_v1_1182"/>
<dbReference type="RefSeq" id="WP_046477292.1">
    <property type="nucleotide sequence ID" value="NZ_LN829118.1"/>
</dbReference>
<sequence>MAFAGMNYMAIVVAAVFGFLFGAIWYGAFGKAWLSALGKTKEQLAASGSQKIVPFIVSFFCLLVMAFVLAGTIGHLGPGQVTPRNGAISGAFVWAGFILTTTLTNNAFERAKPSLTLINAGHWLGVLLIQGLIIGWMGV</sequence>
<feature type="transmembrane region" description="Helical" evidence="1">
    <location>
        <begin position="88"/>
        <end position="108"/>
    </location>
</feature>
<feature type="transmembrane region" description="Helical" evidence="1">
    <location>
        <begin position="55"/>
        <end position="76"/>
    </location>
</feature>
<evidence type="ECO:0000313" key="3">
    <source>
        <dbReference type="Proteomes" id="UP000033187"/>
    </source>
</evidence>
<evidence type="ECO:0000313" key="2">
    <source>
        <dbReference type="EMBL" id="CPR17279.1"/>
    </source>
</evidence>
<accession>A0A0D6JDE3</accession>
<keyword evidence="1" id="KW-0472">Membrane</keyword>
<dbReference type="EMBL" id="LN829119">
    <property type="protein sequence ID" value="CPR17279.1"/>
    <property type="molecule type" value="Genomic_DNA"/>
</dbReference>
<protein>
    <recommendedName>
        <fullName evidence="4">DUF1761 domain-containing protein</fullName>
    </recommendedName>
</protein>